<comment type="caution">
    <text evidence="1">The sequence shown here is derived from an EMBL/GenBank/DDBJ whole genome shotgun (WGS) entry which is preliminary data.</text>
</comment>
<sequence>MRSEQFEIVPPPDFNPMMALTDQTKKRFYSPVFNFGFGKVRGAEVLP</sequence>
<keyword evidence="2" id="KW-1185">Reference proteome</keyword>
<name>A0ABR8E4P5_9NOSO</name>
<dbReference type="EMBL" id="JACJSI010000382">
    <property type="protein sequence ID" value="MBD2536066.1"/>
    <property type="molecule type" value="Genomic_DNA"/>
</dbReference>
<organism evidence="1 2">
    <name type="scientific">Nostoc flagelliforme FACHB-838</name>
    <dbReference type="NCBI Taxonomy" id="2692904"/>
    <lineage>
        <taxon>Bacteria</taxon>
        <taxon>Bacillati</taxon>
        <taxon>Cyanobacteriota</taxon>
        <taxon>Cyanophyceae</taxon>
        <taxon>Nostocales</taxon>
        <taxon>Nostocaceae</taxon>
        <taxon>Nostoc</taxon>
    </lineage>
</organism>
<reference evidence="1 2" key="1">
    <citation type="journal article" date="2020" name="ISME J.">
        <title>Comparative genomics reveals insights into cyanobacterial evolution and habitat adaptation.</title>
        <authorList>
            <person name="Chen M.Y."/>
            <person name="Teng W.K."/>
            <person name="Zhao L."/>
            <person name="Hu C.X."/>
            <person name="Zhou Y.K."/>
            <person name="Han B.P."/>
            <person name="Song L.R."/>
            <person name="Shu W.S."/>
        </authorList>
    </citation>
    <scope>NUCLEOTIDE SEQUENCE [LARGE SCALE GENOMIC DNA]</scope>
    <source>
        <strain evidence="1 2">FACHB-838</strain>
    </source>
</reference>
<gene>
    <name evidence="1" type="ORF">H6G97_44820</name>
</gene>
<accession>A0ABR8E4P5</accession>
<protein>
    <submittedName>
        <fullName evidence="1">Uncharacterized protein</fullName>
    </submittedName>
</protein>
<evidence type="ECO:0000313" key="1">
    <source>
        <dbReference type="EMBL" id="MBD2536066.1"/>
    </source>
</evidence>
<dbReference type="RefSeq" id="WP_190946833.1">
    <property type="nucleotide sequence ID" value="NZ_JACJSI010000382.1"/>
</dbReference>
<dbReference type="Proteomes" id="UP000623440">
    <property type="component" value="Unassembled WGS sequence"/>
</dbReference>
<evidence type="ECO:0000313" key="2">
    <source>
        <dbReference type="Proteomes" id="UP000623440"/>
    </source>
</evidence>
<proteinExistence type="predicted"/>